<name>A0A9X4KX41_9BACL</name>
<evidence type="ECO:0000256" key="3">
    <source>
        <dbReference type="ARBA" id="ARBA00023163"/>
    </source>
</evidence>
<keyword evidence="3" id="KW-0804">Transcription</keyword>
<dbReference type="SUPFAM" id="SSF46689">
    <property type="entry name" value="Homeodomain-like"/>
    <property type="match status" value="2"/>
</dbReference>
<dbReference type="Pfam" id="PF12833">
    <property type="entry name" value="HTH_18"/>
    <property type="match status" value="1"/>
</dbReference>
<dbReference type="InterPro" id="IPR009057">
    <property type="entry name" value="Homeodomain-like_sf"/>
</dbReference>
<evidence type="ECO:0000259" key="4">
    <source>
        <dbReference type="PROSITE" id="PS01124"/>
    </source>
</evidence>
<dbReference type="SMART" id="SM00342">
    <property type="entry name" value="HTH_ARAC"/>
    <property type="match status" value="1"/>
</dbReference>
<dbReference type="Proteomes" id="UP001153404">
    <property type="component" value="Unassembled WGS sequence"/>
</dbReference>
<dbReference type="AlphaFoldDB" id="A0A9X4KX41"/>
<evidence type="ECO:0000313" key="6">
    <source>
        <dbReference type="Proteomes" id="UP001153404"/>
    </source>
</evidence>
<proteinExistence type="predicted"/>
<dbReference type="GO" id="GO:0043565">
    <property type="term" value="F:sequence-specific DNA binding"/>
    <property type="evidence" value="ECO:0007669"/>
    <property type="project" value="InterPro"/>
</dbReference>
<dbReference type="InterPro" id="IPR020449">
    <property type="entry name" value="Tscrpt_reg_AraC-type_HTH"/>
</dbReference>
<dbReference type="InterPro" id="IPR018060">
    <property type="entry name" value="HTH_AraC"/>
</dbReference>
<dbReference type="Gene3D" id="1.10.10.60">
    <property type="entry name" value="Homeodomain-like"/>
    <property type="match status" value="2"/>
</dbReference>
<evidence type="ECO:0000313" key="5">
    <source>
        <dbReference type="EMBL" id="MDG0809829.1"/>
    </source>
</evidence>
<evidence type="ECO:0000256" key="2">
    <source>
        <dbReference type="ARBA" id="ARBA00023125"/>
    </source>
</evidence>
<gene>
    <name evidence="5" type="ORF">OMP40_11135</name>
</gene>
<accession>A0A9X4KX41</accession>
<feature type="domain" description="HTH araC/xylS-type" evidence="4">
    <location>
        <begin position="219"/>
        <end position="318"/>
    </location>
</feature>
<reference evidence="5" key="1">
    <citation type="submission" date="2022-10" db="EMBL/GenBank/DDBJ databases">
        <title>Comparative genomic analysis of Cohnella hashimotonis sp. nov., isolated from the International Space Station.</title>
        <authorList>
            <person name="Simpson A."/>
            <person name="Venkateswaran K."/>
        </authorList>
    </citation>
    <scope>NUCLEOTIDE SEQUENCE</scope>
    <source>
        <strain evidence="5">DSM 28161</strain>
    </source>
</reference>
<dbReference type="PRINTS" id="PR00032">
    <property type="entry name" value="HTHARAC"/>
</dbReference>
<dbReference type="RefSeq" id="WP_277531332.1">
    <property type="nucleotide sequence ID" value="NZ_JAPDIA010000003.1"/>
</dbReference>
<dbReference type="InterPro" id="IPR018062">
    <property type="entry name" value="HTH_AraC-typ_CS"/>
</dbReference>
<keyword evidence="6" id="KW-1185">Reference proteome</keyword>
<dbReference type="PANTHER" id="PTHR43280:SF2">
    <property type="entry name" value="HTH-TYPE TRANSCRIPTIONAL REGULATOR EXSA"/>
    <property type="match status" value="1"/>
</dbReference>
<keyword evidence="2" id="KW-0238">DNA-binding</keyword>
<dbReference type="GO" id="GO:0003700">
    <property type="term" value="F:DNA-binding transcription factor activity"/>
    <property type="evidence" value="ECO:0007669"/>
    <property type="project" value="InterPro"/>
</dbReference>
<protein>
    <submittedName>
        <fullName evidence="5">AraC family transcriptional regulator</fullName>
    </submittedName>
</protein>
<sequence>MNWTLFDDRERTAVLLSGTDPERLSDDAEALFGQARKAMLDTTGLTLTGGVSSLVEDVQQLDTAYAEAYAATCRRFLEGGDKLYAYVDAAAAEAFGALVQSAASELTDAHGERRDAHGWQALAALLPDGRRLDAVRAYGLGAALLGELQRLSAARRRPVPWAAAWNMLSHTLPADDAALWPAAALTDVYRAALATLAAPSGAAPEPRPSTEAGERQLVLDIRAYIDANYAEPISLALLSDKFGASQQHISTIFHKHAGTPYIKYMTRVRMDNAARLLSARPEMKIFEVAERTGYVNVKHFSYVFKKHYGVTPGEYDQAE</sequence>
<dbReference type="PANTHER" id="PTHR43280">
    <property type="entry name" value="ARAC-FAMILY TRANSCRIPTIONAL REGULATOR"/>
    <property type="match status" value="1"/>
</dbReference>
<dbReference type="EMBL" id="JAPDIA010000003">
    <property type="protein sequence ID" value="MDG0809829.1"/>
    <property type="molecule type" value="Genomic_DNA"/>
</dbReference>
<dbReference type="PROSITE" id="PS01124">
    <property type="entry name" value="HTH_ARAC_FAMILY_2"/>
    <property type="match status" value="1"/>
</dbReference>
<dbReference type="PROSITE" id="PS00041">
    <property type="entry name" value="HTH_ARAC_FAMILY_1"/>
    <property type="match status" value="1"/>
</dbReference>
<comment type="caution">
    <text evidence="5">The sequence shown here is derived from an EMBL/GenBank/DDBJ whole genome shotgun (WGS) entry which is preliminary data.</text>
</comment>
<keyword evidence="1" id="KW-0805">Transcription regulation</keyword>
<evidence type="ECO:0000256" key="1">
    <source>
        <dbReference type="ARBA" id="ARBA00023015"/>
    </source>
</evidence>
<organism evidence="5 6">
    <name type="scientific">Cohnella rhizosphaerae</name>
    <dbReference type="NCBI Taxonomy" id="1457232"/>
    <lineage>
        <taxon>Bacteria</taxon>
        <taxon>Bacillati</taxon>
        <taxon>Bacillota</taxon>
        <taxon>Bacilli</taxon>
        <taxon>Bacillales</taxon>
        <taxon>Paenibacillaceae</taxon>
        <taxon>Cohnella</taxon>
    </lineage>
</organism>